<sequence length="247" mass="27396">METTKKEIKLIALDMDGTLLNNEGEISEGNRKAIAKAQEKGIYVVLSTGRSITTCRHFAKSLKLTSYIITVNGSEIWDSNDQLIERNTLSSNHIETMHNLTNTHNTHFWAVTTDKVWRGEFPENITDHEWLKYGFDIQDDEIRKVILDELTQNPELEVSNSSPTNIEVNAVGINKAKALETISEKLGITLDDVMAMGDSLNDLAMIKAAGVGVAMGNAQDLVKEEANWVTATNVEDGVAKAIEHWAL</sequence>
<dbReference type="Gene3D" id="3.30.1240.10">
    <property type="match status" value="1"/>
</dbReference>
<dbReference type="SFLD" id="SFLDG01140">
    <property type="entry name" value="C2.B:_Phosphomannomutase_and_P"/>
    <property type="match status" value="1"/>
</dbReference>
<dbReference type="NCBIfam" id="TIGR01484">
    <property type="entry name" value="HAD-SF-IIB"/>
    <property type="match status" value="1"/>
</dbReference>
<dbReference type="InterPro" id="IPR006379">
    <property type="entry name" value="HAD-SF_hydro_IIB"/>
</dbReference>
<dbReference type="STRING" id="284581.AMD01_10495"/>
<dbReference type="InterPro" id="IPR036412">
    <property type="entry name" value="HAD-like_sf"/>
</dbReference>
<dbReference type="GO" id="GO:0005829">
    <property type="term" value="C:cytosol"/>
    <property type="evidence" value="ECO:0007669"/>
    <property type="project" value="TreeGrafter"/>
</dbReference>
<dbReference type="PANTHER" id="PTHR10000:SF55">
    <property type="entry name" value="5-AMINO-6-(5-PHOSPHO-D-RIBITYLAMINO)URACIL PHOSPHATASE YCSE"/>
    <property type="match status" value="1"/>
</dbReference>
<proteinExistence type="predicted"/>
<evidence type="ECO:0000313" key="1">
    <source>
        <dbReference type="EMBL" id="KOO46274.1"/>
    </source>
</evidence>
<dbReference type="Proteomes" id="UP000037558">
    <property type="component" value="Unassembled WGS sequence"/>
</dbReference>
<dbReference type="SFLD" id="SFLDG01144">
    <property type="entry name" value="C2.B.4:_PGP_Like"/>
    <property type="match status" value="1"/>
</dbReference>
<dbReference type="InterPro" id="IPR023214">
    <property type="entry name" value="HAD_sf"/>
</dbReference>
<dbReference type="PROSITE" id="PS01229">
    <property type="entry name" value="COF_2"/>
    <property type="match status" value="1"/>
</dbReference>
<organism evidence="1 2">
    <name type="scientific">Priestia koreensis</name>
    <dbReference type="NCBI Taxonomy" id="284581"/>
    <lineage>
        <taxon>Bacteria</taxon>
        <taxon>Bacillati</taxon>
        <taxon>Bacillota</taxon>
        <taxon>Bacilli</taxon>
        <taxon>Bacillales</taxon>
        <taxon>Bacillaceae</taxon>
        <taxon>Priestia</taxon>
    </lineage>
</organism>
<keyword evidence="2" id="KW-1185">Reference proteome</keyword>
<dbReference type="AlphaFoldDB" id="A0A0M0L5F9"/>
<dbReference type="PROSITE" id="PS01228">
    <property type="entry name" value="COF_1"/>
    <property type="match status" value="1"/>
</dbReference>
<dbReference type="SUPFAM" id="SSF56784">
    <property type="entry name" value="HAD-like"/>
    <property type="match status" value="1"/>
</dbReference>
<reference evidence="2" key="1">
    <citation type="submission" date="2015-08" db="EMBL/GenBank/DDBJ databases">
        <title>Fjat-14210 dsm16467.</title>
        <authorList>
            <person name="Liu B."/>
            <person name="Wang J."/>
            <person name="Zhu Y."/>
            <person name="Liu G."/>
            <person name="Chen Q."/>
            <person name="Chen Z."/>
            <person name="Lan J."/>
            <person name="Che J."/>
            <person name="Ge C."/>
            <person name="Shi H."/>
            <person name="Pan Z."/>
            <person name="Liu X."/>
        </authorList>
    </citation>
    <scope>NUCLEOTIDE SEQUENCE [LARGE SCALE GENOMIC DNA]</scope>
    <source>
        <strain evidence="2">DSM 16467</strain>
    </source>
</reference>
<dbReference type="PATRIC" id="fig|284581.3.peg.2193"/>
<evidence type="ECO:0008006" key="3">
    <source>
        <dbReference type="Google" id="ProtNLM"/>
    </source>
</evidence>
<accession>A0A0M0L5F9</accession>
<dbReference type="CDD" id="cd07516">
    <property type="entry name" value="HAD_Pase"/>
    <property type="match status" value="1"/>
</dbReference>
<dbReference type="Pfam" id="PF08282">
    <property type="entry name" value="Hydrolase_3"/>
    <property type="match status" value="1"/>
</dbReference>
<comment type="caution">
    <text evidence="1">The sequence shown here is derived from an EMBL/GenBank/DDBJ whole genome shotgun (WGS) entry which is preliminary data.</text>
</comment>
<name>A0A0M0L5F9_9BACI</name>
<dbReference type="Gene3D" id="3.40.50.1000">
    <property type="entry name" value="HAD superfamily/HAD-like"/>
    <property type="match status" value="1"/>
</dbReference>
<protein>
    <recommendedName>
        <fullName evidence="3">Phosphoglycolate phosphatase</fullName>
    </recommendedName>
</protein>
<dbReference type="RefSeq" id="WP_053401348.1">
    <property type="nucleotide sequence ID" value="NZ_JAMAUM010000005.1"/>
</dbReference>
<dbReference type="GO" id="GO:0000287">
    <property type="term" value="F:magnesium ion binding"/>
    <property type="evidence" value="ECO:0007669"/>
    <property type="project" value="TreeGrafter"/>
</dbReference>
<gene>
    <name evidence="1" type="ORF">AMD01_10495</name>
</gene>
<dbReference type="SFLD" id="SFLDS00003">
    <property type="entry name" value="Haloacid_Dehalogenase"/>
    <property type="match status" value="1"/>
</dbReference>
<dbReference type="EMBL" id="LILC01000013">
    <property type="protein sequence ID" value="KOO46274.1"/>
    <property type="molecule type" value="Genomic_DNA"/>
</dbReference>
<dbReference type="OrthoDB" id="9781413at2"/>
<dbReference type="PANTHER" id="PTHR10000">
    <property type="entry name" value="PHOSPHOSERINE PHOSPHATASE"/>
    <property type="match status" value="1"/>
</dbReference>
<dbReference type="GO" id="GO:0016791">
    <property type="term" value="F:phosphatase activity"/>
    <property type="evidence" value="ECO:0007669"/>
    <property type="project" value="TreeGrafter"/>
</dbReference>
<evidence type="ECO:0000313" key="2">
    <source>
        <dbReference type="Proteomes" id="UP000037558"/>
    </source>
</evidence>